<organism evidence="2 3">
    <name type="scientific">Periconia digitata</name>
    <dbReference type="NCBI Taxonomy" id="1303443"/>
    <lineage>
        <taxon>Eukaryota</taxon>
        <taxon>Fungi</taxon>
        <taxon>Dikarya</taxon>
        <taxon>Ascomycota</taxon>
        <taxon>Pezizomycotina</taxon>
        <taxon>Dothideomycetes</taxon>
        <taxon>Pleosporomycetidae</taxon>
        <taxon>Pleosporales</taxon>
        <taxon>Massarineae</taxon>
        <taxon>Periconiaceae</taxon>
        <taxon>Periconia</taxon>
    </lineage>
</organism>
<feature type="region of interest" description="Disordered" evidence="1">
    <location>
        <begin position="16"/>
        <end position="40"/>
    </location>
</feature>
<keyword evidence="3" id="KW-1185">Reference proteome</keyword>
<sequence length="114" mass="12851">MISQINNHTCTIRLPGRLDTRVRPSNQSQPDHPQLLSHRDDRSIPVLSNHHIFDTPSLYTHQCACIPKHQQAKSQQGSGPFAGMSAFCALFTCRWPSCMLASRGQIERKVMARV</sequence>
<reference evidence="2" key="1">
    <citation type="submission" date="2023-01" db="EMBL/GenBank/DDBJ databases">
        <authorList>
            <person name="Van Ghelder C."/>
            <person name="Rancurel C."/>
        </authorList>
    </citation>
    <scope>NUCLEOTIDE SEQUENCE</scope>
    <source>
        <strain evidence="2">CNCM I-4278</strain>
    </source>
</reference>
<comment type="caution">
    <text evidence="2">The sequence shown here is derived from an EMBL/GenBank/DDBJ whole genome shotgun (WGS) entry which is preliminary data.</text>
</comment>
<name>A0A9W4XXR2_9PLEO</name>
<accession>A0A9W4XXR2</accession>
<proteinExistence type="predicted"/>
<evidence type="ECO:0000313" key="3">
    <source>
        <dbReference type="Proteomes" id="UP001152607"/>
    </source>
</evidence>
<protein>
    <submittedName>
        <fullName evidence="2">Uncharacterized protein</fullName>
    </submittedName>
</protein>
<dbReference type="EMBL" id="CAOQHR010000008">
    <property type="protein sequence ID" value="CAI6338302.1"/>
    <property type="molecule type" value="Genomic_DNA"/>
</dbReference>
<evidence type="ECO:0000313" key="2">
    <source>
        <dbReference type="EMBL" id="CAI6338302.1"/>
    </source>
</evidence>
<gene>
    <name evidence="2" type="ORF">PDIGIT_LOCUS11430</name>
</gene>
<dbReference type="AlphaFoldDB" id="A0A9W4XXR2"/>
<evidence type="ECO:0000256" key="1">
    <source>
        <dbReference type="SAM" id="MobiDB-lite"/>
    </source>
</evidence>
<dbReference type="Proteomes" id="UP001152607">
    <property type="component" value="Unassembled WGS sequence"/>
</dbReference>